<dbReference type="InterPro" id="IPR032675">
    <property type="entry name" value="LRR_dom_sf"/>
</dbReference>
<dbReference type="Proteomes" id="UP000265703">
    <property type="component" value="Unassembled WGS sequence"/>
</dbReference>
<reference evidence="1 2" key="1">
    <citation type="submission" date="2018-06" db="EMBL/GenBank/DDBJ databases">
        <title>Comparative genomics reveals the genomic features of Rhizophagus irregularis, R. cerebriforme, R. diaphanum and Gigaspora rosea, and their symbiotic lifestyle signature.</title>
        <authorList>
            <person name="Morin E."/>
            <person name="San Clemente H."/>
            <person name="Chen E.C.H."/>
            <person name="De La Providencia I."/>
            <person name="Hainaut M."/>
            <person name="Kuo A."/>
            <person name="Kohler A."/>
            <person name="Murat C."/>
            <person name="Tang N."/>
            <person name="Roy S."/>
            <person name="Loubradou J."/>
            <person name="Henrissat B."/>
            <person name="Grigoriev I.V."/>
            <person name="Corradi N."/>
            <person name="Roux C."/>
            <person name="Martin F.M."/>
        </authorList>
    </citation>
    <scope>NUCLEOTIDE SEQUENCE [LARGE SCALE GENOMIC DNA]</scope>
    <source>
        <strain evidence="1 2">DAOM 227022</strain>
    </source>
</reference>
<evidence type="ECO:0000313" key="1">
    <source>
        <dbReference type="EMBL" id="RIA97845.1"/>
    </source>
</evidence>
<evidence type="ECO:0008006" key="3">
    <source>
        <dbReference type="Google" id="ProtNLM"/>
    </source>
</evidence>
<dbReference type="EMBL" id="QKYT01000024">
    <property type="protein sequence ID" value="RIA97845.1"/>
    <property type="molecule type" value="Genomic_DNA"/>
</dbReference>
<name>A0A397TMY7_9GLOM</name>
<dbReference type="Gene3D" id="3.80.10.10">
    <property type="entry name" value="Ribonuclease Inhibitor"/>
    <property type="match status" value="2"/>
</dbReference>
<evidence type="ECO:0000313" key="2">
    <source>
        <dbReference type="Proteomes" id="UP000265703"/>
    </source>
</evidence>
<dbReference type="CDD" id="cd09917">
    <property type="entry name" value="F-box_SF"/>
    <property type="match status" value="1"/>
</dbReference>
<dbReference type="AlphaFoldDB" id="A0A397TMY7"/>
<dbReference type="SUPFAM" id="SSF81383">
    <property type="entry name" value="F-box domain"/>
    <property type="match status" value="1"/>
</dbReference>
<organism evidence="1 2">
    <name type="scientific">Glomus cerebriforme</name>
    <dbReference type="NCBI Taxonomy" id="658196"/>
    <lineage>
        <taxon>Eukaryota</taxon>
        <taxon>Fungi</taxon>
        <taxon>Fungi incertae sedis</taxon>
        <taxon>Mucoromycota</taxon>
        <taxon>Glomeromycotina</taxon>
        <taxon>Glomeromycetes</taxon>
        <taxon>Glomerales</taxon>
        <taxon>Glomeraceae</taxon>
        <taxon>Glomus</taxon>
    </lineage>
</organism>
<comment type="caution">
    <text evidence="1">The sequence shown here is derived from an EMBL/GenBank/DDBJ whole genome shotgun (WGS) entry which is preliminary data.</text>
</comment>
<dbReference type="SUPFAM" id="SSF52047">
    <property type="entry name" value="RNI-like"/>
    <property type="match status" value="1"/>
</dbReference>
<protein>
    <recommendedName>
        <fullName evidence="3">F-box domain-containing protein</fullName>
    </recommendedName>
</protein>
<dbReference type="InterPro" id="IPR036047">
    <property type="entry name" value="F-box-like_dom_sf"/>
</dbReference>
<dbReference type="OrthoDB" id="2344632at2759"/>
<proteinExistence type="predicted"/>
<gene>
    <name evidence="1" type="ORF">C1645_871085</name>
</gene>
<dbReference type="GO" id="GO:0031146">
    <property type="term" value="P:SCF-dependent proteasomal ubiquitin-dependent protein catabolic process"/>
    <property type="evidence" value="ECO:0007669"/>
    <property type="project" value="TreeGrafter"/>
</dbReference>
<dbReference type="PANTHER" id="PTHR13318">
    <property type="entry name" value="PARTNER OF PAIRED, ISOFORM B-RELATED"/>
    <property type="match status" value="1"/>
</dbReference>
<dbReference type="GO" id="GO:0019005">
    <property type="term" value="C:SCF ubiquitin ligase complex"/>
    <property type="evidence" value="ECO:0007669"/>
    <property type="project" value="TreeGrafter"/>
</dbReference>
<accession>A0A397TMY7</accession>
<sequence length="474" mass="55585">MAQLPTDCLNEIFEYLEDDMVNLHSCLLVNRLWCKVSVRIFWRDASNFRDSNFRTLIACLPNESKEILYKNGIVISIPTSKSPMFNYATFCKVLSINRVRYKFELLLKDQQFIRHNTFILAQELCKLYMSQIGSLKRLYYCQYTSTNFDLYPGATECLKNLSELSCNSNISSEFFYQLSQICQKVLSLDLSIEKNISRGLTDLISAQKNLKYLRISNYTDGSLKHIIPSFINPNNLSKLYFYGVINYISLSFITKFINLQELELSFDCNEGFESFEKFQYAIFPQLQILKIQNYILEYETLIKFLEKNGKNLRELYVDDDGGYSDNSLNLSIAKFCPNIRKLSIGFKSYELETLKIVLKNCQYLESIKIWCGGEFLSEKEALDTFIKYSNENTYEIILYHSYNTRSKLFPEELESLFISWTNRVPQKPLSLIIVKYCEDSLDTNPKNMKIIEKYIKLGVIKRFKVTDFDDDEFN</sequence>
<keyword evidence="2" id="KW-1185">Reference proteome</keyword>